<name>A0A914WNV1_9BILA</name>
<feature type="region of interest" description="Disordered" evidence="1">
    <location>
        <begin position="155"/>
        <end position="221"/>
    </location>
</feature>
<dbReference type="AlphaFoldDB" id="A0A914WNV1"/>
<keyword evidence="2" id="KW-1185">Reference proteome</keyword>
<reference evidence="3" key="1">
    <citation type="submission" date="2022-11" db="UniProtKB">
        <authorList>
            <consortium name="WormBaseParasite"/>
        </authorList>
    </citation>
    <scope>IDENTIFICATION</scope>
</reference>
<accession>A0A914WNV1</accession>
<evidence type="ECO:0000313" key="3">
    <source>
        <dbReference type="WBParaSite" id="PSAMB.scaffold440size51021.g5789.t1"/>
    </source>
</evidence>
<evidence type="ECO:0000313" key="2">
    <source>
        <dbReference type="Proteomes" id="UP000887566"/>
    </source>
</evidence>
<proteinExistence type="predicted"/>
<protein>
    <submittedName>
        <fullName evidence="3">Uncharacterized protein</fullName>
    </submittedName>
</protein>
<organism evidence="2 3">
    <name type="scientific">Plectus sambesii</name>
    <dbReference type="NCBI Taxonomy" id="2011161"/>
    <lineage>
        <taxon>Eukaryota</taxon>
        <taxon>Metazoa</taxon>
        <taxon>Ecdysozoa</taxon>
        <taxon>Nematoda</taxon>
        <taxon>Chromadorea</taxon>
        <taxon>Plectida</taxon>
        <taxon>Plectina</taxon>
        <taxon>Plectoidea</taxon>
        <taxon>Plectidae</taxon>
        <taxon>Plectus</taxon>
    </lineage>
</organism>
<dbReference type="WBParaSite" id="PSAMB.scaffold440size51021.g5789.t1">
    <property type="protein sequence ID" value="PSAMB.scaffold440size51021.g5789.t1"/>
    <property type="gene ID" value="PSAMB.scaffold440size51021.g5789"/>
</dbReference>
<feature type="compositionally biased region" description="Basic and acidic residues" evidence="1">
    <location>
        <begin position="190"/>
        <end position="221"/>
    </location>
</feature>
<sequence length="221" mass="24032">MFATIVKLLSVSLHPTASKHSVATSDGVFDFEKKNAIGPKVFLQTGHGEAAVIRPPSPFLDHARSHLAPYAIARPAFASAIARRWGSQIACPPLKCYLTVIDMNQPTSSFVTDTLEQHLDDVIAIILNHRAKSTMNRQNNVKNVFYGNVADRHSKNECGNEGSLTTHGKGPLSAHEGDGDISDRSLSGAAKERVVTMLEGKREAPGMREKVEDVRRPPATK</sequence>
<dbReference type="Proteomes" id="UP000887566">
    <property type="component" value="Unplaced"/>
</dbReference>
<evidence type="ECO:0000256" key="1">
    <source>
        <dbReference type="SAM" id="MobiDB-lite"/>
    </source>
</evidence>